<dbReference type="RefSeq" id="WP_123929450.1">
    <property type="nucleotide sequence ID" value="NZ_JBPSDP010000006.1"/>
</dbReference>
<comment type="caution">
    <text evidence="1">The sequence shown here is derived from an EMBL/GenBank/DDBJ whole genome shotgun (WGS) entry which is preliminary data.</text>
</comment>
<accession>A0A3N4GHH7</accession>
<dbReference type="Proteomes" id="UP000267536">
    <property type="component" value="Unassembled WGS sequence"/>
</dbReference>
<organism evidence="1 2">
    <name type="scientific">Gordonia oryzae</name>
    <dbReference type="NCBI Taxonomy" id="2487349"/>
    <lineage>
        <taxon>Bacteria</taxon>
        <taxon>Bacillati</taxon>
        <taxon>Actinomycetota</taxon>
        <taxon>Actinomycetes</taxon>
        <taxon>Mycobacteriales</taxon>
        <taxon>Gordoniaceae</taxon>
        <taxon>Gordonia</taxon>
    </lineage>
</organism>
<dbReference type="OrthoDB" id="3213531at2"/>
<keyword evidence="2" id="KW-1185">Reference proteome</keyword>
<dbReference type="Pfam" id="PF06348">
    <property type="entry name" value="DUF1059"/>
    <property type="match status" value="1"/>
</dbReference>
<dbReference type="AlphaFoldDB" id="A0A3N4GHH7"/>
<evidence type="ECO:0000313" key="2">
    <source>
        <dbReference type="Proteomes" id="UP000267536"/>
    </source>
</evidence>
<proteinExistence type="predicted"/>
<evidence type="ECO:0000313" key="1">
    <source>
        <dbReference type="EMBL" id="RPA61158.1"/>
    </source>
</evidence>
<protein>
    <submittedName>
        <fullName evidence="1">DUF1059 domain-containing protein</fullName>
    </submittedName>
</protein>
<name>A0A3N4GHH7_9ACTN</name>
<dbReference type="EMBL" id="RKMH01000007">
    <property type="protein sequence ID" value="RPA61158.1"/>
    <property type="molecule type" value="Genomic_DNA"/>
</dbReference>
<sequence length="50" mass="5693">MKSFWCGAVIADCDARFIGRDENDVPRHVADHLPAVTVDRVHRWISDVSE</sequence>
<dbReference type="InterPro" id="IPR009409">
    <property type="entry name" value="DUF1059"/>
</dbReference>
<reference evidence="1 2" key="1">
    <citation type="submission" date="2018-11" db="EMBL/GenBank/DDBJ databases">
        <title>Draft genome sequence of Gordonia sp. RS15-1S isolated from rice stems.</title>
        <authorList>
            <person name="Muangham S."/>
        </authorList>
    </citation>
    <scope>NUCLEOTIDE SEQUENCE [LARGE SCALE GENOMIC DNA]</scope>
    <source>
        <strain evidence="1 2">RS15-1S</strain>
    </source>
</reference>
<gene>
    <name evidence="1" type="ORF">EF294_11030</name>
</gene>